<keyword evidence="2" id="KW-1185">Reference proteome</keyword>
<proteinExistence type="predicted"/>
<organism evidence="1 2">
    <name type="scientific">Pristionchus mayeri</name>
    <dbReference type="NCBI Taxonomy" id="1317129"/>
    <lineage>
        <taxon>Eukaryota</taxon>
        <taxon>Metazoa</taxon>
        <taxon>Ecdysozoa</taxon>
        <taxon>Nematoda</taxon>
        <taxon>Chromadorea</taxon>
        <taxon>Rhabditida</taxon>
        <taxon>Rhabditina</taxon>
        <taxon>Diplogasteromorpha</taxon>
        <taxon>Diplogasteroidea</taxon>
        <taxon>Neodiplogasteridae</taxon>
        <taxon>Pristionchus</taxon>
    </lineage>
</organism>
<dbReference type="Proteomes" id="UP001328107">
    <property type="component" value="Unassembled WGS sequence"/>
</dbReference>
<protein>
    <submittedName>
        <fullName evidence="1">Uncharacterized protein</fullName>
    </submittedName>
</protein>
<dbReference type="EMBL" id="BTRK01000002">
    <property type="protein sequence ID" value="GMR39180.1"/>
    <property type="molecule type" value="Genomic_DNA"/>
</dbReference>
<name>A0AAN4ZLI2_9BILA</name>
<sequence length="107" mass="12241">ADQKVPLPANTEIYMRNDLTIFYHYTSNHGSPERLYAKIDGREVDAALSDDRIYGVFLKGNALYFTSPTKVHKAFLNSRGVIEVSYVRGCIEVRGCMLFELYVYIHS</sequence>
<reference evidence="2" key="1">
    <citation type="submission" date="2022-10" db="EMBL/GenBank/DDBJ databases">
        <title>Genome assembly of Pristionchus species.</title>
        <authorList>
            <person name="Yoshida K."/>
            <person name="Sommer R.J."/>
        </authorList>
    </citation>
    <scope>NUCLEOTIDE SEQUENCE [LARGE SCALE GENOMIC DNA]</scope>
    <source>
        <strain evidence="2">RS5460</strain>
    </source>
</reference>
<evidence type="ECO:0000313" key="1">
    <source>
        <dbReference type="EMBL" id="GMR39180.1"/>
    </source>
</evidence>
<accession>A0AAN4ZLI2</accession>
<evidence type="ECO:0000313" key="2">
    <source>
        <dbReference type="Proteomes" id="UP001328107"/>
    </source>
</evidence>
<gene>
    <name evidence="1" type="ORF">PMAYCL1PPCAC_09375</name>
</gene>
<feature type="non-terminal residue" evidence="1">
    <location>
        <position position="1"/>
    </location>
</feature>
<comment type="caution">
    <text evidence="1">The sequence shown here is derived from an EMBL/GenBank/DDBJ whole genome shotgun (WGS) entry which is preliminary data.</text>
</comment>
<dbReference type="AlphaFoldDB" id="A0AAN4ZLI2"/>